<evidence type="ECO:0000313" key="5">
    <source>
        <dbReference type="Proteomes" id="UP001165363"/>
    </source>
</evidence>
<evidence type="ECO:0000313" key="4">
    <source>
        <dbReference type="EMBL" id="MCL6683585.1"/>
    </source>
</evidence>
<keyword evidence="2" id="KW-0012">Acyltransferase</keyword>
<dbReference type="InterPro" id="IPR050832">
    <property type="entry name" value="Bact_Acetyltransf"/>
</dbReference>
<name>A0ABT0RLW5_9SPHN</name>
<dbReference type="PANTHER" id="PTHR43877">
    <property type="entry name" value="AMINOALKYLPHOSPHONATE N-ACETYLTRANSFERASE-RELATED-RELATED"/>
    <property type="match status" value="1"/>
</dbReference>
<keyword evidence="1" id="KW-0808">Transferase</keyword>
<dbReference type="Gene3D" id="3.40.630.30">
    <property type="match status" value="1"/>
</dbReference>
<dbReference type="PROSITE" id="PS51186">
    <property type="entry name" value="GNAT"/>
    <property type="match status" value="1"/>
</dbReference>
<feature type="domain" description="N-acetyltransferase" evidence="3">
    <location>
        <begin position="3"/>
        <end position="170"/>
    </location>
</feature>
<gene>
    <name evidence="4" type="ORF">LZ536_06680</name>
</gene>
<comment type="caution">
    <text evidence="4">The sequence shown here is derived from an EMBL/GenBank/DDBJ whole genome shotgun (WGS) entry which is preliminary data.</text>
</comment>
<sequence>MTVTFRLAGTDDAPALSKLGAATFTETFGHLYDPSDLATFLLNHDEANWRQELADPGFAVLLAVDEDGEAVGYAKVGPPHLPFEPRGVAVELRQLYLLEPFQGQGLADQMMQWVIDEAEKRGGNDLYLSVFTENHKARKFYERWGFVAEGRYAFMVGSHADEDIVMRRPL</sequence>
<organism evidence="4 5">
    <name type="scientific">Sphingomonas alba</name>
    <dbReference type="NCBI Taxonomy" id="2908208"/>
    <lineage>
        <taxon>Bacteria</taxon>
        <taxon>Pseudomonadati</taxon>
        <taxon>Pseudomonadota</taxon>
        <taxon>Alphaproteobacteria</taxon>
        <taxon>Sphingomonadales</taxon>
        <taxon>Sphingomonadaceae</taxon>
        <taxon>Sphingomonas</taxon>
    </lineage>
</organism>
<dbReference type="InterPro" id="IPR016181">
    <property type="entry name" value="Acyl_CoA_acyltransferase"/>
</dbReference>
<evidence type="ECO:0000259" key="3">
    <source>
        <dbReference type="PROSITE" id="PS51186"/>
    </source>
</evidence>
<evidence type="ECO:0000256" key="1">
    <source>
        <dbReference type="ARBA" id="ARBA00022679"/>
    </source>
</evidence>
<dbReference type="EMBL" id="JAMGBD010000001">
    <property type="protein sequence ID" value="MCL6683585.1"/>
    <property type="molecule type" value="Genomic_DNA"/>
</dbReference>
<dbReference type="Proteomes" id="UP001165363">
    <property type="component" value="Unassembled WGS sequence"/>
</dbReference>
<dbReference type="InterPro" id="IPR000182">
    <property type="entry name" value="GNAT_dom"/>
</dbReference>
<reference evidence="4" key="1">
    <citation type="submission" date="2022-05" db="EMBL/GenBank/DDBJ databases">
        <authorList>
            <person name="Jo J.-H."/>
            <person name="Im W.-T."/>
        </authorList>
    </citation>
    <scope>NUCLEOTIDE SEQUENCE</scope>
    <source>
        <strain evidence="4">SE158</strain>
    </source>
</reference>
<dbReference type="CDD" id="cd04301">
    <property type="entry name" value="NAT_SF"/>
    <property type="match status" value="1"/>
</dbReference>
<accession>A0ABT0RLW5</accession>
<dbReference type="SUPFAM" id="SSF55729">
    <property type="entry name" value="Acyl-CoA N-acyltransferases (Nat)"/>
    <property type="match status" value="1"/>
</dbReference>
<proteinExistence type="predicted"/>
<dbReference type="Pfam" id="PF00583">
    <property type="entry name" value="Acetyltransf_1"/>
    <property type="match status" value="1"/>
</dbReference>
<evidence type="ECO:0000256" key="2">
    <source>
        <dbReference type="ARBA" id="ARBA00023315"/>
    </source>
</evidence>
<keyword evidence="5" id="KW-1185">Reference proteome</keyword>
<protein>
    <submittedName>
        <fullName evidence="4">GNAT family N-acetyltransferase</fullName>
    </submittedName>
</protein>
<dbReference type="RefSeq" id="WP_249847620.1">
    <property type="nucleotide sequence ID" value="NZ_JAMGBD010000001.1"/>
</dbReference>